<dbReference type="OrthoDB" id="4084751at2759"/>
<organism evidence="12 13">
    <name type="scientific">Microthyrium microscopicum</name>
    <dbReference type="NCBI Taxonomy" id="703497"/>
    <lineage>
        <taxon>Eukaryota</taxon>
        <taxon>Fungi</taxon>
        <taxon>Dikarya</taxon>
        <taxon>Ascomycota</taxon>
        <taxon>Pezizomycotina</taxon>
        <taxon>Dothideomycetes</taxon>
        <taxon>Dothideomycetes incertae sedis</taxon>
        <taxon>Microthyriales</taxon>
        <taxon>Microthyriaceae</taxon>
        <taxon>Microthyrium</taxon>
    </lineage>
</organism>
<dbReference type="SUPFAM" id="SSF52151">
    <property type="entry name" value="FabD/lysophospholipase-like"/>
    <property type="match status" value="1"/>
</dbReference>
<comment type="catalytic activity">
    <reaction evidence="8 10">
        <text>a 1-acyl-sn-glycero-3-phosphocholine + H2O = sn-glycerol 3-phosphocholine + a fatty acid + H(+)</text>
        <dbReference type="Rhea" id="RHEA:15177"/>
        <dbReference type="ChEBI" id="CHEBI:15377"/>
        <dbReference type="ChEBI" id="CHEBI:15378"/>
        <dbReference type="ChEBI" id="CHEBI:16870"/>
        <dbReference type="ChEBI" id="CHEBI:28868"/>
        <dbReference type="ChEBI" id="CHEBI:58168"/>
        <dbReference type="EC" id="3.1.1.5"/>
    </reaction>
</comment>
<keyword evidence="3 10" id="KW-0732">Signal</keyword>
<evidence type="ECO:0000256" key="8">
    <source>
        <dbReference type="ARBA" id="ARBA00049531"/>
    </source>
</evidence>
<comment type="similarity">
    <text evidence="1 10">Belongs to the lysophospholipase family.</text>
</comment>
<feature type="domain" description="PLA2c" evidence="11">
    <location>
        <begin position="55"/>
        <end position="610"/>
    </location>
</feature>
<accession>A0A6A6UGA8</accession>
<dbReference type="InterPro" id="IPR002642">
    <property type="entry name" value="LysoPLipase_cat_dom"/>
</dbReference>
<name>A0A6A6UGA8_9PEZI</name>
<feature type="chain" id="PRO_5025712426" description="Lysophospholipase" evidence="10">
    <location>
        <begin position="22"/>
        <end position="663"/>
    </location>
</feature>
<evidence type="ECO:0000256" key="4">
    <source>
        <dbReference type="ARBA" id="ARBA00022801"/>
    </source>
</evidence>
<dbReference type="PANTHER" id="PTHR10728:SF33">
    <property type="entry name" value="LYSOPHOSPHOLIPASE 1-RELATED"/>
    <property type="match status" value="1"/>
</dbReference>
<dbReference type="EC" id="3.1.1.5" evidence="2 10"/>
<dbReference type="GO" id="GO:0005829">
    <property type="term" value="C:cytosol"/>
    <property type="evidence" value="ECO:0007669"/>
    <property type="project" value="TreeGrafter"/>
</dbReference>
<evidence type="ECO:0000256" key="3">
    <source>
        <dbReference type="ARBA" id="ARBA00022729"/>
    </source>
</evidence>
<dbReference type="PROSITE" id="PS51210">
    <property type="entry name" value="PLA2C"/>
    <property type="match status" value="1"/>
</dbReference>
<keyword evidence="4 9" id="KW-0378">Hydrolase</keyword>
<dbReference type="SMART" id="SM00022">
    <property type="entry name" value="PLAc"/>
    <property type="match status" value="1"/>
</dbReference>
<keyword evidence="13" id="KW-1185">Reference proteome</keyword>
<evidence type="ECO:0000313" key="13">
    <source>
        <dbReference type="Proteomes" id="UP000799302"/>
    </source>
</evidence>
<dbReference type="Gene3D" id="3.40.1090.10">
    <property type="entry name" value="Cytosolic phospholipase A2 catalytic domain"/>
    <property type="match status" value="1"/>
</dbReference>
<evidence type="ECO:0000256" key="5">
    <source>
        <dbReference type="ARBA" id="ARBA00022963"/>
    </source>
</evidence>
<evidence type="ECO:0000259" key="11">
    <source>
        <dbReference type="PROSITE" id="PS51210"/>
    </source>
</evidence>
<dbReference type="GO" id="GO:0005783">
    <property type="term" value="C:endoplasmic reticulum"/>
    <property type="evidence" value="ECO:0007669"/>
    <property type="project" value="TreeGrafter"/>
</dbReference>
<dbReference type="GO" id="GO:0004623">
    <property type="term" value="F:phospholipase A2 activity"/>
    <property type="evidence" value="ECO:0007669"/>
    <property type="project" value="TreeGrafter"/>
</dbReference>
<dbReference type="InterPro" id="IPR016035">
    <property type="entry name" value="Acyl_Trfase/lysoPLipase"/>
</dbReference>
<dbReference type="PANTHER" id="PTHR10728">
    <property type="entry name" value="CYTOSOLIC PHOSPHOLIPASE A2"/>
    <property type="match status" value="1"/>
</dbReference>
<evidence type="ECO:0000256" key="6">
    <source>
        <dbReference type="ARBA" id="ARBA00023098"/>
    </source>
</evidence>
<keyword evidence="6 9" id="KW-0443">Lipid metabolism</keyword>
<protein>
    <recommendedName>
        <fullName evidence="2 10">Lysophospholipase</fullName>
        <ecNumber evidence="2 10">3.1.1.5</ecNumber>
    </recommendedName>
</protein>
<evidence type="ECO:0000256" key="9">
    <source>
        <dbReference type="PROSITE-ProRule" id="PRU00555"/>
    </source>
</evidence>
<dbReference type="AlphaFoldDB" id="A0A6A6UGA8"/>
<proteinExistence type="inferred from homology"/>
<evidence type="ECO:0000256" key="1">
    <source>
        <dbReference type="ARBA" id="ARBA00008780"/>
    </source>
</evidence>
<dbReference type="FunFam" id="3.40.1090.10:FF:000010">
    <property type="entry name" value="Lysophospholipase"/>
    <property type="match status" value="1"/>
</dbReference>
<dbReference type="GO" id="GO:0004622">
    <property type="term" value="F:phosphatidylcholine lysophospholipase activity"/>
    <property type="evidence" value="ECO:0007669"/>
    <property type="project" value="UniProtKB-EC"/>
</dbReference>
<keyword evidence="5 9" id="KW-0442">Lipid degradation</keyword>
<keyword evidence="7" id="KW-0325">Glycoprotein</keyword>
<gene>
    <name evidence="12" type="ORF">BT63DRAFT_242241</name>
</gene>
<dbReference type="EMBL" id="MU004234">
    <property type="protein sequence ID" value="KAF2670591.1"/>
    <property type="molecule type" value="Genomic_DNA"/>
</dbReference>
<evidence type="ECO:0000256" key="7">
    <source>
        <dbReference type="ARBA" id="ARBA00023180"/>
    </source>
</evidence>
<feature type="signal peptide" evidence="10">
    <location>
        <begin position="1"/>
        <end position="21"/>
    </location>
</feature>
<dbReference type="GO" id="GO:0046475">
    <property type="term" value="P:glycerophospholipid catabolic process"/>
    <property type="evidence" value="ECO:0007669"/>
    <property type="project" value="TreeGrafter"/>
</dbReference>
<reference evidence="12" key="1">
    <citation type="journal article" date="2020" name="Stud. Mycol.">
        <title>101 Dothideomycetes genomes: a test case for predicting lifestyles and emergence of pathogens.</title>
        <authorList>
            <person name="Haridas S."/>
            <person name="Albert R."/>
            <person name="Binder M."/>
            <person name="Bloem J."/>
            <person name="Labutti K."/>
            <person name="Salamov A."/>
            <person name="Andreopoulos B."/>
            <person name="Baker S."/>
            <person name="Barry K."/>
            <person name="Bills G."/>
            <person name="Bluhm B."/>
            <person name="Cannon C."/>
            <person name="Castanera R."/>
            <person name="Culley D."/>
            <person name="Daum C."/>
            <person name="Ezra D."/>
            <person name="Gonzalez J."/>
            <person name="Henrissat B."/>
            <person name="Kuo A."/>
            <person name="Liang C."/>
            <person name="Lipzen A."/>
            <person name="Lutzoni F."/>
            <person name="Magnuson J."/>
            <person name="Mondo S."/>
            <person name="Nolan M."/>
            <person name="Ohm R."/>
            <person name="Pangilinan J."/>
            <person name="Park H.-J."/>
            <person name="Ramirez L."/>
            <person name="Alfaro M."/>
            <person name="Sun H."/>
            <person name="Tritt A."/>
            <person name="Yoshinaga Y."/>
            <person name="Zwiers L.-H."/>
            <person name="Turgeon B."/>
            <person name="Goodwin S."/>
            <person name="Spatafora J."/>
            <person name="Crous P."/>
            <person name="Grigoriev I."/>
        </authorList>
    </citation>
    <scope>NUCLEOTIDE SEQUENCE</scope>
    <source>
        <strain evidence="12">CBS 115976</strain>
    </source>
</reference>
<dbReference type="Pfam" id="PF01735">
    <property type="entry name" value="PLA2_B"/>
    <property type="match status" value="1"/>
</dbReference>
<evidence type="ECO:0000256" key="2">
    <source>
        <dbReference type="ARBA" id="ARBA00013274"/>
    </source>
</evidence>
<sequence length="663" mass="71864">MINSLTELFTLCLLLTNFVDAAAVDFGKEERIFAENLIPRALPAAPDGYAPMRVPCPQDGGPIRTAWELSPSEQEWLKKRRPNTVNAMKDFINRANIDGFDANKYIDKVKGNVDNLPNIGIAFSGGGYRAMLTGAGVLTAFDDRTPGAKEAGQMGGLLQASTYVSGLSGGGWLVGSIFGNNFSTVGDILHATSQGHGHLWDFNRSILEGPQNHARMNIMGMADYWKDIYTSITAKRDSHFDISITDVWARGFAHQLINNTDGGASITWSSIADQPGFGDGQIPMPVLVAGSRDPNEVIVPRNATIFEFNPWEMGSWDPHLYAMAPVKYVGSPYDKGQIIDRQCYAGLDNIGFVMGTSSSLFNEVATTLMENAPGATYQYLKNLMLDLAQKLSGKDNDIASWSPNPFKGWRPDTYRGSAGDHLSLVDGGEDFQNIPIYPHIQPNRKVDVIFAVDSSADTVGASAGWPNGTSLIATYERSTNAYIMNGTGFPKIPDMNTFVNLGLNTKPTFFGCNSANISGPAPLIVYLPNHPYSYWSNISTVTLKMPPEMRDGMINNGYNVATMGNGTLSDKWPACAACAIMQRSFERTKTTPPKMCLDCMAQHCWNGSVDSSTPHFDPPLVNPSGKFTVRPKKNSAVGGKGSVSMGGLLMASTMVALATSTMR</sequence>
<evidence type="ECO:0000256" key="10">
    <source>
        <dbReference type="RuleBase" id="RU362103"/>
    </source>
</evidence>
<dbReference type="Proteomes" id="UP000799302">
    <property type="component" value="Unassembled WGS sequence"/>
</dbReference>
<evidence type="ECO:0000313" key="12">
    <source>
        <dbReference type="EMBL" id="KAF2670591.1"/>
    </source>
</evidence>